<dbReference type="InterPro" id="IPR013783">
    <property type="entry name" value="Ig-like_fold"/>
</dbReference>
<reference evidence="12" key="1">
    <citation type="submission" date="2025-08" db="UniProtKB">
        <authorList>
            <consortium name="Ensembl"/>
        </authorList>
    </citation>
    <scope>IDENTIFICATION</scope>
</reference>
<keyword evidence="6" id="KW-1015">Disulfide bond</keyword>
<protein>
    <recommendedName>
        <fullName evidence="11">Ig-like domain-containing protein</fullName>
    </recommendedName>
</protein>
<evidence type="ECO:0000256" key="10">
    <source>
        <dbReference type="SAM" id="SignalP"/>
    </source>
</evidence>
<dbReference type="PROSITE" id="PS50835">
    <property type="entry name" value="IG_LIKE"/>
    <property type="match status" value="1"/>
</dbReference>
<sequence>MEKMQGSVLVIFWLHLGWVKGGNQMEQSPPSLRLWEGDSTSMSCTHSLSVFNGLQWYRQDSGTGLGHLFSMYSAGDVQQKGRLRAMLLKGGSSLNITAVQHGDSATYLCAVDTQSEAQCSQGTCSLSENCSCTCNHSLCLREDLHGTAMGVLIHTVSTVTSANIHILSTVIRLGWTLFLTETLCRKNC</sequence>
<keyword evidence="9" id="KW-1279">T cell receptor</keyword>
<dbReference type="InterPro" id="IPR003599">
    <property type="entry name" value="Ig_sub"/>
</dbReference>
<evidence type="ECO:0000256" key="1">
    <source>
        <dbReference type="ARBA" id="ARBA00004236"/>
    </source>
</evidence>
<dbReference type="Ensembl" id="ENSSDAT00000022892.1">
    <property type="protein sequence ID" value="ENSSDAP00000020014.1"/>
    <property type="gene ID" value="ENSSDAG00000018259.1"/>
</dbReference>
<evidence type="ECO:0000256" key="7">
    <source>
        <dbReference type="ARBA" id="ARBA00023180"/>
    </source>
</evidence>
<evidence type="ECO:0000256" key="9">
    <source>
        <dbReference type="ARBA" id="ARBA00043266"/>
    </source>
</evidence>
<name>A0A8C9QBI3_SPEDA</name>
<comment type="subunit">
    <text evidence="8">Alpha-beta TR is a heterodimer composed of an alpha and beta chain; disulfide-linked. The alpha-beta TR is associated with the transmembrane signaling CD3 coreceptor proteins to form the TR-CD3 (TcR or TCR). The assembly of alpha-beta TR heterodimers with CD3 occurs in the endoplasmic reticulum where a single alpha-beta TR heterodimer associates with one CD3D-CD3E heterodimer, one CD3G-CD3E heterodimer and one CD247 homodimer forming a stable octameric structure. CD3D-CD3E and CD3G-CD3E heterodimers preferentially associate with TR alpha and TR beta chains, respectively. The association of the CD247 homodimer is the last step of TcR assembly in the endoplasmic reticulum and is required for transport to the cell surface.</text>
</comment>
<dbReference type="SMART" id="SM00409">
    <property type="entry name" value="IG"/>
    <property type="match status" value="1"/>
</dbReference>
<dbReference type="InterPro" id="IPR013106">
    <property type="entry name" value="Ig_V-set"/>
</dbReference>
<dbReference type="AlphaFoldDB" id="A0A8C9QBI3"/>
<keyword evidence="13" id="KW-1185">Reference proteome</keyword>
<dbReference type="Proteomes" id="UP000694422">
    <property type="component" value="Unplaced"/>
</dbReference>
<proteinExistence type="predicted"/>
<keyword evidence="4" id="KW-1064">Adaptive immunity</keyword>
<dbReference type="InterPro" id="IPR036179">
    <property type="entry name" value="Ig-like_dom_sf"/>
</dbReference>
<evidence type="ECO:0000259" key="11">
    <source>
        <dbReference type="PROSITE" id="PS50835"/>
    </source>
</evidence>
<keyword evidence="7" id="KW-0325">Glycoprotein</keyword>
<evidence type="ECO:0000256" key="3">
    <source>
        <dbReference type="ARBA" id="ARBA00022729"/>
    </source>
</evidence>
<dbReference type="GO" id="GO:0002250">
    <property type="term" value="P:adaptive immune response"/>
    <property type="evidence" value="ECO:0007669"/>
    <property type="project" value="UniProtKB-KW"/>
</dbReference>
<keyword evidence="9" id="KW-0391">Immunity</keyword>
<evidence type="ECO:0000256" key="2">
    <source>
        <dbReference type="ARBA" id="ARBA00022475"/>
    </source>
</evidence>
<evidence type="ECO:0000256" key="4">
    <source>
        <dbReference type="ARBA" id="ARBA00023130"/>
    </source>
</evidence>
<dbReference type="SMART" id="SM00406">
    <property type="entry name" value="IGv"/>
    <property type="match status" value="1"/>
</dbReference>
<dbReference type="Gene3D" id="2.60.40.10">
    <property type="entry name" value="Immunoglobulins"/>
    <property type="match status" value="1"/>
</dbReference>
<dbReference type="PANTHER" id="PTHR19339">
    <property type="entry name" value="T CELL RECEPTOR ALPHA VARIABLE 39"/>
    <property type="match status" value="1"/>
</dbReference>
<dbReference type="GO" id="GO:0042101">
    <property type="term" value="C:T cell receptor complex"/>
    <property type="evidence" value="ECO:0007669"/>
    <property type="project" value="UniProtKB-KW"/>
</dbReference>
<evidence type="ECO:0000256" key="6">
    <source>
        <dbReference type="ARBA" id="ARBA00023157"/>
    </source>
</evidence>
<keyword evidence="5" id="KW-0472">Membrane</keyword>
<dbReference type="SUPFAM" id="SSF48726">
    <property type="entry name" value="Immunoglobulin"/>
    <property type="match status" value="1"/>
</dbReference>
<dbReference type="Pfam" id="PF07686">
    <property type="entry name" value="V-set"/>
    <property type="match status" value="1"/>
</dbReference>
<comment type="subcellular location">
    <subcellularLocation>
        <location evidence="1">Cell membrane</location>
    </subcellularLocation>
</comment>
<evidence type="ECO:0000256" key="8">
    <source>
        <dbReference type="ARBA" id="ARBA00038651"/>
    </source>
</evidence>
<keyword evidence="2" id="KW-1003">Cell membrane</keyword>
<evidence type="ECO:0000313" key="12">
    <source>
        <dbReference type="Ensembl" id="ENSSDAP00000020014.1"/>
    </source>
</evidence>
<feature type="chain" id="PRO_5034757728" description="Ig-like domain-containing protein" evidence="10">
    <location>
        <begin position="22"/>
        <end position="188"/>
    </location>
</feature>
<evidence type="ECO:0000313" key="13">
    <source>
        <dbReference type="Proteomes" id="UP000694422"/>
    </source>
</evidence>
<reference evidence="12" key="2">
    <citation type="submission" date="2025-09" db="UniProtKB">
        <authorList>
            <consortium name="Ensembl"/>
        </authorList>
    </citation>
    <scope>IDENTIFICATION</scope>
</reference>
<dbReference type="PANTHER" id="PTHR19339:SF0">
    <property type="entry name" value="T CELL RECEPTOR ALPHA VARIABLE 41"/>
    <property type="match status" value="1"/>
</dbReference>
<feature type="domain" description="Ig-like" evidence="11">
    <location>
        <begin position="23"/>
        <end position="120"/>
    </location>
</feature>
<dbReference type="InterPro" id="IPR051896">
    <property type="entry name" value="TCR_alpha_variable"/>
</dbReference>
<feature type="signal peptide" evidence="10">
    <location>
        <begin position="1"/>
        <end position="21"/>
    </location>
</feature>
<dbReference type="InterPro" id="IPR007110">
    <property type="entry name" value="Ig-like_dom"/>
</dbReference>
<evidence type="ECO:0000256" key="5">
    <source>
        <dbReference type="ARBA" id="ARBA00023136"/>
    </source>
</evidence>
<keyword evidence="3 10" id="KW-0732">Signal</keyword>
<accession>A0A8C9QBI3</accession>
<organism evidence="12 13">
    <name type="scientific">Spermophilus dauricus</name>
    <name type="common">Daurian ground squirrel</name>
    <dbReference type="NCBI Taxonomy" id="99837"/>
    <lineage>
        <taxon>Eukaryota</taxon>
        <taxon>Metazoa</taxon>
        <taxon>Chordata</taxon>
        <taxon>Craniata</taxon>
        <taxon>Vertebrata</taxon>
        <taxon>Euteleostomi</taxon>
        <taxon>Mammalia</taxon>
        <taxon>Eutheria</taxon>
        <taxon>Euarchontoglires</taxon>
        <taxon>Glires</taxon>
        <taxon>Rodentia</taxon>
        <taxon>Sciuromorpha</taxon>
        <taxon>Sciuridae</taxon>
        <taxon>Xerinae</taxon>
        <taxon>Marmotini</taxon>
        <taxon>Spermophilus</taxon>
    </lineage>
</organism>